<dbReference type="RefSeq" id="WP_068555357.1">
    <property type="nucleotide sequence ID" value="NZ_LOEE01000027.1"/>
</dbReference>
<protein>
    <submittedName>
        <fullName evidence="3">Uncharacterized protein</fullName>
    </submittedName>
</protein>
<organism evidence="3 4">
    <name type="scientific">Thermotalea metallivorans</name>
    <dbReference type="NCBI Taxonomy" id="520762"/>
    <lineage>
        <taxon>Bacteria</taxon>
        <taxon>Bacillati</taxon>
        <taxon>Bacillota</taxon>
        <taxon>Clostridia</taxon>
        <taxon>Peptostreptococcales</taxon>
        <taxon>Thermotaleaceae</taxon>
        <taxon>Thermotalea</taxon>
    </lineage>
</organism>
<comment type="caution">
    <text evidence="3">The sequence shown here is derived from an EMBL/GenBank/DDBJ whole genome shotgun (WGS) entry which is preliminary data.</text>
</comment>
<evidence type="ECO:0000256" key="1">
    <source>
        <dbReference type="SAM" id="MobiDB-lite"/>
    </source>
</evidence>
<feature type="region of interest" description="Disordered" evidence="1">
    <location>
        <begin position="51"/>
        <end position="75"/>
    </location>
</feature>
<evidence type="ECO:0000256" key="2">
    <source>
        <dbReference type="SAM" id="Phobius"/>
    </source>
</evidence>
<reference evidence="3 4" key="1">
    <citation type="submission" date="2015-12" db="EMBL/GenBank/DDBJ databases">
        <title>Draft genome sequence of the thermoanaerobe Thermotalea metallivorans, an isolate from the runoff channel of the Great Artesian Basin, Australia.</title>
        <authorList>
            <person name="Patel B.K."/>
        </authorList>
    </citation>
    <scope>NUCLEOTIDE SEQUENCE [LARGE SCALE GENOMIC DNA]</scope>
    <source>
        <strain evidence="3 4">B2-1</strain>
    </source>
</reference>
<dbReference type="OrthoDB" id="1956226at2"/>
<proteinExistence type="predicted"/>
<accession>A0A140L7D0</accession>
<sequence>MKEKKEIAGIFIILMMVMLGGSVGMLTSYFLTAKTVAAELETEPLETLQQELEQKETKDIKEVETENEGRNAENQTSAPIVIDGENMRDINQALGIWKGIIFQTAAGNLSYQAAGKLLYSLSSEIYKRNLPEEYSLYWLKNVMINRRDQENRLKDVQFSEITYKKEDLAVVEVVEIYEKATGRYRLKLKKENGQWRFTAQISR</sequence>
<dbReference type="AlphaFoldDB" id="A0A140L7D0"/>
<evidence type="ECO:0000313" key="3">
    <source>
        <dbReference type="EMBL" id="KXG76455.1"/>
    </source>
</evidence>
<keyword evidence="4" id="KW-1185">Reference proteome</keyword>
<dbReference type="Proteomes" id="UP000070456">
    <property type="component" value="Unassembled WGS sequence"/>
</dbReference>
<evidence type="ECO:0000313" key="4">
    <source>
        <dbReference type="Proteomes" id="UP000070456"/>
    </source>
</evidence>
<dbReference type="EMBL" id="LOEE01000027">
    <property type="protein sequence ID" value="KXG76455.1"/>
    <property type="molecule type" value="Genomic_DNA"/>
</dbReference>
<feature type="transmembrane region" description="Helical" evidence="2">
    <location>
        <begin position="7"/>
        <end position="31"/>
    </location>
</feature>
<name>A0A140L7D0_9FIRM</name>
<keyword evidence="2" id="KW-0472">Membrane</keyword>
<keyword evidence="2" id="KW-0812">Transmembrane</keyword>
<gene>
    <name evidence="3" type="ORF">AN619_09860</name>
</gene>
<feature type="compositionally biased region" description="Basic and acidic residues" evidence="1">
    <location>
        <begin position="52"/>
        <end position="71"/>
    </location>
</feature>
<keyword evidence="2" id="KW-1133">Transmembrane helix</keyword>